<accession>A0ABU8MXS4</accession>
<dbReference type="InterPro" id="IPR000073">
    <property type="entry name" value="AB_hydrolase_1"/>
</dbReference>
<feature type="domain" description="AB hydrolase-1" evidence="1">
    <location>
        <begin position="132"/>
        <end position="173"/>
    </location>
</feature>
<name>A0ABU8MXS4_9PSEU</name>
<sequence>MEYSTGAAPDVAGSVPAVVAPVQRVEPGSAPSPVVPPFRGNLLGEARWQLELAGLVLSGVHRGEGVRPGDGDPVLAVPGFLAGDATLAVLRAWLRRCGYRAYRSGIAWNVDCSEAAVRRLDRRLTDVAARSGRPVTVIGHSRGGLLAHAVAVRRPSRVRQVITLGSPLSSPFDASVLTLAAVGGARLGQNLLRPARPQCLTVDCPCAFGTDLRAAAPVPLTSIRTVEDGIVRPESCVVDGVENVAVRGSHVGLCVNSDVYREIARLLR</sequence>
<gene>
    <name evidence="2" type="ORF">WCD74_26945</name>
</gene>
<dbReference type="RefSeq" id="WP_337697993.1">
    <property type="nucleotide sequence ID" value="NZ_JBBEGN010000022.1"/>
</dbReference>
<organism evidence="2 3">
    <name type="scientific">Actinomycetospora aurantiaca</name>
    <dbReference type="NCBI Taxonomy" id="3129233"/>
    <lineage>
        <taxon>Bacteria</taxon>
        <taxon>Bacillati</taxon>
        <taxon>Actinomycetota</taxon>
        <taxon>Actinomycetes</taxon>
        <taxon>Pseudonocardiales</taxon>
        <taxon>Pseudonocardiaceae</taxon>
        <taxon>Actinomycetospora</taxon>
    </lineage>
</organism>
<dbReference type="GO" id="GO:0016787">
    <property type="term" value="F:hydrolase activity"/>
    <property type="evidence" value="ECO:0007669"/>
    <property type="project" value="UniProtKB-KW"/>
</dbReference>
<keyword evidence="3" id="KW-1185">Reference proteome</keyword>
<dbReference type="InterPro" id="IPR029058">
    <property type="entry name" value="AB_hydrolase_fold"/>
</dbReference>
<evidence type="ECO:0000313" key="2">
    <source>
        <dbReference type="EMBL" id="MEJ2871425.1"/>
    </source>
</evidence>
<keyword evidence="2" id="KW-0378">Hydrolase</keyword>
<dbReference type="Gene3D" id="3.40.50.1820">
    <property type="entry name" value="alpha/beta hydrolase"/>
    <property type="match status" value="1"/>
</dbReference>
<reference evidence="2 3" key="1">
    <citation type="submission" date="2024-03" db="EMBL/GenBank/DDBJ databases">
        <title>Actinomycetospora sp. OC33-EN08, a novel actinomycete isolated from wild orchid (Aerides multiflora).</title>
        <authorList>
            <person name="Suriyachadkun C."/>
        </authorList>
    </citation>
    <scope>NUCLEOTIDE SEQUENCE [LARGE SCALE GENOMIC DNA]</scope>
    <source>
        <strain evidence="2 3">OC33-EN08</strain>
    </source>
</reference>
<comment type="caution">
    <text evidence="2">The sequence shown here is derived from an EMBL/GenBank/DDBJ whole genome shotgun (WGS) entry which is preliminary data.</text>
</comment>
<evidence type="ECO:0000313" key="3">
    <source>
        <dbReference type="Proteomes" id="UP001385809"/>
    </source>
</evidence>
<dbReference type="SUPFAM" id="SSF53474">
    <property type="entry name" value="alpha/beta-Hydrolases"/>
    <property type="match status" value="1"/>
</dbReference>
<dbReference type="Pfam" id="PF00561">
    <property type="entry name" value="Abhydrolase_1"/>
    <property type="match status" value="1"/>
</dbReference>
<protein>
    <submittedName>
        <fullName evidence="2">Alpha/beta hydrolase</fullName>
    </submittedName>
</protein>
<proteinExistence type="predicted"/>
<dbReference type="Proteomes" id="UP001385809">
    <property type="component" value="Unassembled WGS sequence"/>
</dbReference>
<evidence type="ECO:0000259" key="1">
    <source>
        <dbReference type="Pfam" id="PF00561"/>
    </source>
</evidence>
<dbReference type="EMBL" id="JBBEGN010000022">
    <property type="protein sequence ID" value="MEJ2871425.1"/>
    <property type="molecule type" value="Genomic_DNA"/>
</dbReference>